<sequence>MGEILSIIPESHPSPSIRQPLKRARGISDFMSIGDSTDGVDSILPTSIMLMTDIDNGASGNGVVKARTVVRKKWSKGCDVISIKSRTQPECCVLLNREDLLTLQKLKYCIRDSVTQKL</sequence>
<comment type="caution">
    <text evidence="1">The sequence shown here is derived from an EMBL/GenBank/DDBJ whole genome shotgun (WGS) entry which is preliminary data.</text>
</comment>
<accession>A0AAV0WJ33</accession>
<protein>
    <submittedName>
        <fullName evidence="1">Uncharacterized protein</fullName>
    </submittedName>
</protein>
<evidence type="ECO:0000313" key="2">
    <source>
        <dbReference type="Proteomes" id="UP001160148"/>
    </source>
</evidence>
<keyword evidence="2" id="KW-1185">Reference proteome</keyword>
<organism evidence="1 2">
    <name type="scientific">Macrosiphum euphorbiae</name>
    <name type="common">potato aphid</name>
    <dbReference type="NCBI Taxonomy" id="13131"/>
    <lineage>
        <taxon>Eukaryota</taxon>
        <taxon>Metazoa</taxon>
        <taxon>Ecdysozoa</taxon>
        <taxon>Arthropoda</taxon>
        <taxon>Hexapoda</taxon>
        <taxon>Insecta</taxon>
        <taxon>Pterygota</taxon>
        <taxon>Neoptera</taxon>
        <taxon>Paraneoptera</taxon>
        <taxon>Hemiptera</taxon>
        <taxon>Sternorrhyncha</taxon>
        <taxon>Aphidomorpha</taxon>
        <taxon>Aphidoidea</taxon>
        <taxon>Aphididae</taxon>
        <taxon>Macrosiphini</taxon>
        <taxon>Macrosiphum</taxon>
    </lineage>
</organism>
<dbReference type="AlphaFoldDB" id="A0AAV0WJ33"/>
<reference evidence="1 2" key="1">
    <citation type="submission" date="2023-01" db="EMBL/GenBank/DDBJ databases">
        <authorList>
            <person name="Whitehead M."/>
        </authorList>
    </citation>
    <scope>NUCLEOTIDE SEQUENCE [LARGE SCALE GENOMIC DNA]</scope>
</reference>
<evidence type="ECO:0000313" key="1">
    <source>
        <dbReference type="EMBL" id="CAI6355874.1"/>
    </source>
</evidence>
<dbReference type="EMBL" id="CARXXK010000002">
    <property type="protein sequence ID" value="CAI6355874.1"/>
    <property type="molecule type" value="Genomic_DNA"/>
</dbReference>
<proteinExistence type="predicted"/>
<gene>
    <name evidence="1" type="ORF">MEUPH1_LOCUS11681</name>
</gene>
<name>A0AAV0WJ33_9HEMI</name>
<dbReference type="Proteomes" id="UP001160148">
    <property type="component" value="Unassembled WGS sequence"/>
</dbReference>